<feature type="signal peptide" evidence="14">
    <location>
        <begin position="1"/>
        <end position="21"/>
    </location>
</feature>
<keyword evidence="5" id="KW-1134">Transmembrane beta strand</keyword>
<evidence type="ECO:0000256" key="8">
    <source>
        <dbReference type="ARBA" id="ARBA00022692"/>
    </source>
</evidence>
<accession>A0A077RTJ9</accession>
<dbReference type="GO" id="GO:0009707">
    <property type="term" value="C:chloroplast outer membrane"/>
    <property type="evidence" value="ECO:0007669"/>
    <property type="project" value="UniProtKB-SubCell"/>
</dbReference>
<dbReference type="ExpressionAtlas" id="A0A077RTJ9">
    <property type="expression patterns" value="baseline and differential"/>
</dbReference>
<evidence type="ECO:0000256" key="7">
    <source>
        <dbReference type="ARBA" id="ARBA00022640"/>
    </source>
</evidence>
<proteinExistence type="inferred from homology"/>
<keyword evidence="4" id="KW-0813">Transport</keyword>
<evidence type="ECO:0000256" key="5">
    <source>
        <dbReference type="ARBA" id="ARBA00022452"/>
    </source>
</evidence>
<evidence type="ECO:0000256" key="3">
    <source>
        <dbReference type="ARBA" id="ARBA00009945"/>
    </source>
</evidence>
<evidence type="ECO:0000256" key="12">
    <source>
        <dbReference type="ARBA" id="ARBA00023136"/>
    </source>
</evidence>
<dbReference type="PANTHER" id="PTHR35993">
    <property type="entry name" value="OUTER ENVELOPE PORE PROTEIN 21B, CHLOROPLASTIC"/>
    <property type="match status" value="1"/>
</dbReference>
<dbReference type="GO" id="GO:0044070">
    <property type="term" value="P:regulation of monoatomic anion transport"/>
    <property type="evidence" value="ECO:0007669"/>
    <property type="project" value="InterPro"/>
</dbReference>
<dbReference type="EMBL" id="HG670306">
    <property type="protein sequence ID" value="CDM81709.1"/>
    <property type="molecule type" value="Genomic_DNA"/>
</dbReference>
<evidence type="ECO:0000313" key="15">
    <source>
        <dbReference type="EMBL" id="CDM81709.1"/>
    </source>
</evidence>
<keyword evidence="14" id="KW-0732">Signal</keyword>
<protein>
    <submittedName>
        <fullName evidence="15">Uncharacterized protein</fullName>
    </submittedName>
</protein>
<feature type="chain" id="PRO_5009743669" evidence="14">
    <location>
        <begin position="22"/>
        <end position="140"/>
    </location>
</feature>
<organism evidence="15">
    <name type="scientific">Triticum aestivum</name>
    <name type="common">Wheat</name>
    <dbReference type="NCBI Taxonomy" id="4565"/>
    <lineage>
        <taxon>Eukaryota</taxon>
        <taxon>Viridiplantae</taxon>
        <taxon>Streptophyta</taxon>
        <taxon>Embryophyta</taxon>
        <taxon>Tracheophyta</taxon>
        <taxon>Spermatophyta</taxon>
        <taxon>Magnoliopsida</taxon>
        <taxon>Liliopsida</taxon>
        <taxon>Poales</taxon>
        <taxon>Poaceae</taxon>
        <taxon>BOP clade</taxon>
        <taxon>Pooideae</taxon>
        <taxon>Triticodae</taxon>
        <taxon>Triticeae</taxon>
        <taxon>Triticinae</taxon>
        <taxon>Triticum</taxon>
    </lineage>
</organism>
<dbReference type="HOGENOM" id="CLU_1838820_0_0_1"/>
<evidence type="ECO:0000256" key="10">
    <source>
        <dbReference type="ARBA" id="ARBA00023065"/>
    </source>
</evidence>
<reference evidence="15" key="1">
    <citation type="journal article" date="2014" name="Science">
        <title>Structural and functional partitioning of bread wheat chromosome 3B.</title>
        <authorList>
            <person name="Choulet F."/>
            <person name="Alberti A."/>
            <person name="Theil S."/>
            <person name="Glover N."/>
            <person name="Barbe V."/>
            <person name="Daron J."/>
            <person name="Pingault L."/>
            <person name="Sourdille P."/>
            <person name="Couloux A."/>
            <person name="Paux E."/>
            <person name="Leroy P."/>
            <person name="Mangenot S."/>
            <person name="Guilhot N."/>
            <person name="Le Gouis J."/>
            <person name="Balfourier F."/>
            <person name="Alaux M."/>
            <person name="Jamilloux V."/>
            <person name="Poulain J."/>
            <person name="Durand C."/>
            <person name="Bellec A."/>
            <person name="Gaspin C."/>
            <person name="Safar J."/>
            <person name="Dolezel J."/>
            <person name="Rogers J."/>
            <person name="Vandepoele K."/>
            <person name="Aury J.M."/>
            <person name="Mayer K."/>
            <person name="Berges H."/>
            <person name="Quesneville H."/>
            <person name="Wincker P."/>
            <person name="Feuillet C."/>
        </authorList>
    </citation>
    <scope>NUCLEOTIDE SEQUENCE</scope>
</reference>
<dbReference type="GO" id="GO:0034426">
    <property type="term" value="C:etioplast membrane"/>
    <property type="evidence" value="ECO:0007669"/>
    <property type="project" value="UniProtKB-SubCell"/>
</dbReference>
<keyword evidence="7" id="KW-0934">Plastid</keyword>
<keyword evidence="10" id="KW-0406">Ion transport</keyword>
<evidence type="ECO:0000256" key="9">
    <source>
        <dbReference type="ARBA" id="ARBA00022805"/>
    </source>
</evidence>
<evidence type="ECO:0000256" key="2">
    <source>
        <dbReference type="ARBA" id="ARBA00004441"/>
    </source>
</evidence>
<comment type="subcellular location">
    <subcellularLocation>
        <location evidence="1">Plastid</location>
        <location evidence="1">Chloroplast outer membrane</location>
        <topology evidence="1">Multi-pass membrane protein</topology>
    </subcellularLocation>
    <subcellularLocation>
        <location evidence="2">Plastid</location>
        <location evidence="2">Etioplast membrane</location>
        <topology evidence="2">Multi-pass membrane protein</topology>
    </subcellularLocation>
</comment>
<dbReference type="InterPro" id="IPR034575">
    <property type="entry name" value="OEP21"/>
</dbReference>
<keyword evidence="6" id="KW-0150">Chloroplast</keyword>
<dbReference type="GO" id="GO:0015288">
    <property type="term" value="F:porin activity"/>
    <property type="evidence" value="ECO:0007669"/>
    <property type="project" value="UniProtKB-KW"/>
</dbReference>
<keyword evidence="9" id="KW-1002">Plastid outer membrane</keyword>
<evidence type="ECO:0000256" key="6">
    <source>
        <dbReference type="ARBA" id="ARBA00022528"/>
    </source>
</evidence>
<keyword evidence="11" id="KW-0626">Porin</keyword>
<dbReference type="GO" id="GO:0046930">
    <property type="term" value="C:pore complex"/>
    <property type="evidence" value="ECO:0007669"/>
    <property type="project" value="UniProtKB-KW"/>
</dbReference>
<keyword evidence="8" id="KW-0812">Transmembrane</keyword>
<evidence type="ECO:0000256" key="13">
    <source>
        <dbReference type="ARBA" id="ARBA00024941"/>
    </source>
</evidence>
<dbReference type="PANTHER" id="PTHR35993:SF1">
    <property type="entry name" value="OUTER ENVELOPE PORE PROTEIN 21B, CHLOROPLASTIC"/>
    <property type="match status" value="1"/>
</dbReference>
<comment type="similarity">
    <text evidence="3">Belongs to the plastid outer envelope porin OEP21 (TC 1.B.29) family.</text>
</comment>
<evidence type="ECO:0000256" key="14">
    <source>
        <dbReference type="SAM" id="SignalP"/>
    </source>
</evidence>
<evidence type="ECO:0000256" key="11">
    <source>
        <dbReference type="ARBA" id="ARBA00023114"/>
    </source>
</evidence>
<name>A0A077RTJ9_WHEAT</name>
<dbReference type="AlphaFoldDB" id="A0A077RTJ9"/>
<comment type="function">
    <text evidence="13">Voltage-dependent rectifying anion channel that facilitates the translocation between chloroplast and cytoplasm of phosphorylated carbohydrates such as triosephosphate, 3-phosphoglycerate and inorganic phosphate (Pi) depending of ATP to triosephosphate ratio in the plastidial intermembrane space; in high triosephosphate/ATP conditions (e.g. photosynthesis), export of triosphosphate from chloroplast (outward rectifying channels), but in high ATP/triosephosphate conditions (e.g. dark phase), import of phosphosolutes (inward rectifying channels).</text>
</comment>
<dbReference type="GO" id="GO:0008308">
    <property type="term" value="F:voltage-gated monoatomic anion channel activity"/>
    <property type="evidence" value="ECO:0007669"/>
    <property type="project" value="InterPro"/>
</dbReference>
<evidence type="ECO:0000256" key="4">
    <source>
        <dbReference type="ARBA" id="ARBA00022448"/>
    </source>
</evidence>
<evidence type="ECO:0000256" key="1">
    <source>
        <dbReference type="ARBA" id="ARBA00004396"/>
    </source>
</evidence>
<keyword evidence="12" id="KW-0472">Membrane</keyword>
<sequence>MLFQLQPLPLLMLTAASVALARIVRYHHASLTTSGQQLGLRIHAKQKLPLAYNALLQAHGEIETATRKPSLLAILARHFFPQRKKSGAVELAWTILDFRKGQDVRIKAGYELYRKVPHWAAYLYCCLTHSFVHYGMYTGC</sequence>
<gene>
    <name evidence="15" type="ORF">TRAES_3BF053900030CFD_c1</name>
</gene>